<evidence type="ECO:0000259" key="1">
    <source>
        <dbReference type="Pfam" id="PF18029"/>
    </source>
</evidence>
<dbReference type="PANTHER" id="PTHR35908">
    <property type="entry name" value="HYPOTHETICAL FUSION PROTEIN"/>
    <property type="match status" value="1"/>
</dbReference>
<dbReference type="SUPFAM" id="SSF54593">
    <property type="entry name" value="Glyoxalase/Bleomycin resistance protein/Dihydroxybiphenyl dioxygenase"/>
    <property type="match status" value="1"/>
</dbReference>
<dbReference type="Gene3D" id="3.10.180.10">
    <property type="entry name" value="2,3-Dihydroxybiphenyl 1,2-Dioxygenase, domain 1"/>
    <property type="match status" value="1"/>
</dbReference>
<protein>
    <submittedName>
        <fullName evidence="2">VOC family protein</fullName>
    </submittedName>
</protein>
<dbReference type="PANTHER" id="PTHR35908:SF1">
    <property type="entry name" value="CONSERVED PROTEIN"/>
    <property type="match status" value="1"/>
</dbReference>
<accession>A0ABY9ZRS0</accession>
<evidence type="ECO:0000313" key="2">
    <source>
        <dbReference type="EMBL" id="WNM37996.1"/>
    </source>
</evidence>
<feature type="domain" description="Glyoxalase-like" evidence="1">
    <location>
        <begin position="17"/>
        <end position="121"/>
    </location>
</feature>
<gene>
    <name evidence="2" type="ORF">RMN56_23045</name>
</gene>
<dbReference type="Pfam" id="PF18029">
    <property type="entry name" value="Glyoxalase_6"/>
    <property type="match status" value="1"/>
</dbReference>
<organism evidence="2 3">
    <name type="scientific">Micromonospora halotolerans</name>
    <dbReference type="NCBI Taxonomy" id="709879"/>
    <lineage>
        <taxon>Bacteria</taxon>
        <taxon>Bacillati</taxon>
        <taxon>Actinomycetota</taxon>
        <taxon>Actinomycetes</taxon>
        <taxon>Micromonosporales</taxon>
        <taxon>Micromonosporaceae</taxon>
        <taxon>Micromonospora</taxon>
    </lineage>
</organism>
<dbReference type="Proteomes" id="UP001303001">
    <property type="component" value="Chromosome"/>
</dbReference>
<dbReference type="InterPro" id="IPR041581">
    <property type="entry name" value="Glyoxalase_6"/>
</dbReference>
<keyword evidence="3" id="KW-1185">Reference proteome</keyword>
<proteinExistence type="predicted"/>
<sequence>MHDQRRFAVPLGRLHHLIVDCPDPMTEARFWSAVLGDPITYADDGFVVVSTGTAASGLAFQRATDLTPPTWPEPAVPQQMHLDVMVDDQDAAGEAVLALGARRLPGDHVYADPAGHPFCLIRRPTWAPPVN</sequence>
<dbReference type="EMBL" id="CP134876">
    <property type="protein sequence ID" value="WNM37996.1"/>
    <property type="molecule type" value="Genomic_DNA"/>
</dbReference>
<reference evidence="2 3" key="1">
    <citation type="submission" date="2023-09" db="EMBL/GenBank/DDBJ databases">
        <title>Micromonospora halotolerans DSM 45598 genome sequence.</title>
        <authorList>
            <person name="Mo P."/>
        </authorList>
    </citation>
    <scope>NUCLEOTIDE SEQUENCE [LARGE SCALE GENOMIC DNA]</scope>
    <source>
        <strain evidence="2 3">DSM 45598</strain>
    </source>
</reference>
<name>A0ABY9ZRS0_9ACTN</name>
<evidence type="ECO:0000313" key="3">
    <source>
        <dbReference type="Proteomes" id="UP001303001"/>
    </source>
</evidence>
<dbReference type="InterPro" id="IPR029068">
    <property type="entry name" value="Glyas_Bleomycin-R_OHBP_Dase"/>
</dbReference>
<dbReference type="RefSeq" id="WP_313719601.1">
    <property type="nucleotide sequence ID" value="NZ_CP134876.1"/>
</dbReference>